<evidence type="ECO:0000256" key="2">
    <source>
        <dbReference type="SAM" id="SignalP"/>
    </source>
</evidence>
<feature type="region of interest" description="Disordered" evidence="1">
    <location>
        <begin position="20"/>
        <end position="46"/>
    </location>
</feature>
<feature type="compositionally biased region" description="Gly residues" evidence="1">
    <location>
        <begin position="20"/>
        <end position="39"/>
    </location>
</feature>
<feature type="compositionally biased region" description="Gly residues" evidence="1">
    <location>
        <begin position="261"/>
        <end position="273"/>
    </location>
</feature>
<reference evidence="3 4" key="1">
    <citation type="submission" date="2024-10" db="EMBL/GenBank/DDBJ databases">
        <title>The Natural Products Discovery Center: Release of the First 8490 Sequenced Strains for Exploring Actinobacteria Biosynthetic Diversity.</title>
        <authorList>
            <person name="Kalkreuter E."/>
            <person name="Kautsar S.A."/>
            <person name="Yang D."/>
            <person name="Bader C.D."/>
            <person name="Teijaro C.N."/>
            <person name="Fluegel L."/>
            <person name="Davis C.M."/>
            <person name="Simpson J.R."/>
            <person name="Lauterbach L."/>
            <person name="Steele A.D."/>
            <person name="Gui C."/>
            <person name="Meng S."/>
            <person name="Li G."/>
            <person name="Viehrig K."/>
            <person name="Ye F."/>
            <person name="Su P."/>
            <person name="Kiefer A.F."/>
            <person name="Nichols A."/>
            <person name="Cepeda A.J."/>
            <person name="Yan W."/>
            <person name="Fan B."/>
            <person name="Jiang Y."/>
            <person name="Adhikari A."/>
            <person name="Zheng C.-J."/>
            <person name="Schuster L."/>
            <person name="Cowan T.M."/>
            <person name="Smanski M.J."/>
            <person name="Chevrette M.G."/>
            <person name="De Carvalho L.P.S."/>
            <person name="Shen B."/>
        </authorList>
    </citation>
    <scope>NUCLEOTIDE SEQUENCE [LARGE SCALE GENOMIC DNA]</scope>
    <source>
        <strain evidence="3 4">NPDC001650</strain>
    </source>
</reference>
<dbReference type="EMBL" id="JBIAUT010000004">
    <property type="protein sequence ID" value="MFF4217403.1"/>
    <property type="molecule type" value="Genomic_DNA"/>
</dbReference>
<proteinExistence type="predicted"/>
<sequence length="273" mass="27115">MKAMVAVSAVVALGLTAGCGGGGSGDGNGGPGGGGNRGGSRGEAKGTRNAVRILSPAQLRHVELGAREVPGFQIERAGSGAAGVGRPSTDAAACRPLVEALGSEPRPEPAASVVNTFAKAGEDLDFQGLMGMIRVSAYRGDGAAATLRGLRSAAVRCAGGFGMLTGEGEPQEFRAVRTLAAPRLGDEAVAYRLENAAERAPSLITVVRSGATLAMFFATSLGDPEDVEIPPDLVAAQVAKVERAEQKAPTVPPPSSPMAAGEGGEAGDGGDGG</sequence>
<dbReference type="Proteomes" id="UP001602123">
    <property type="component" value="Unassembled WGS sequence"/>
</dbReference>
<name>A0ABW6TXV5_9ACTN</name>
<feature type="signal peptide" evidence="2">
    <location>
        <begin position="1"/>
        <end position="17"/>
    </location>
</feature>
<accession>A0ABW6TXV5</accession>
<evidence type="ECO:0000256" key="1">
    <source>
        <dbReference type="SAM" id="MobiDB-lite"/>
    </source>
</evidence>
<evidence type="ECO:0008006" key="5">
    <source>
        <dbReference type="Google" id="ProtNLM"/>
    </source>
</evidence>
<comment type="caution">
    <text evidence="3">The sequence shown here is derived from an EMBL/GenBank/DDBJ whole genome shotgun (WGS) entry which is preliminary data.</text>
</comment>
<feature type="region of interest" description="Disordered" evidence="1">
    <location>
        <begin position="241"/>
        <end position="273"/>
    </location>
</feature>
<dbReference type="PROSITE" id="PS51257">
    <property type="entry name" value="PROKAR_LIPOPROTEIN"/>
    <property type="match status" value="1"/>
</dbReference>
<organism evidence="3 4">
    <name type="scientific">Streptomyces nondiastaticus</name>
    <dbReference type="NCBI Taxonomy" id="3154512"/>
    <lineage>
        <taxon>Bacteria</taxon>
        <taxon>Bacillati</taxon>
        <taxon>Actinomycetota</taxon>
        <taxon>Actinomycetes</taxon>
        <taxon>Kitasatosporales</taxon>
        <taxon>Streptomycetaceae</taxon>
        <taxon>Streptomyces</taxon>
    </lineage>
</organism>
<evidence type="ECO:0000313" key="3">
    <source>
        <dbReference type="EMBL" id="MFF4217403.1"/>
    </source>
</evidence>
<keyword evidence="4" id="KW-1185">Reference proteome</keyword>
<dbReference type="RefSeq" id="WP_302861763.1">
    <property type="nucleotide sequence ID" value="NZ_JBFAUC010000007.1"/>
</dbReference>
<evidence type="ECO:0000313" key="4">
    <source>
        <dbReference type="Proteomes" id="UP001602123"/>
    </source>
</evidence>
<feature type="chain" id="PRO_5047384757" description="Lipoprotein" evidence="2">
    <location>
        <begin position="18"/>
        <end position="273"/>
    </location>
</feature>
<gene>
    <name evidence="3" type="ORF">ACFYZM_14160</name>
</gene>
<protein>
    <recommendedName>
        <fullName evidence="5">Lipoprotein</fullName>
    </recommendedName>
</protein>
<keyword evidence="2" id="KW-0732">Signal</keyword>